<evidence type="ECO:0000256" key="4">
    <source>
        <dbReference type="ARBA" id="ARBA00022833"/>
    </source>
</evidence>
<keyword evidence="7" id="KW-0539">Nucleus</keyword>
<feature type="region of interest" description="Disordered" evidence="10">
    <location>
        <begin position="1"/>
        <end position="30"/>
    </location>
</feature>
<feature type="compositionally biased region" description="Basic and acidic residues" evidence="10">
    <location>
        <begin position="18"/>
        <end position="29"/>
    </location>
</feature>
<evidence type="ECO:0000256" key="3">
    <source>
        <dbReference type="ARBA" id="ARBA00022771"/>
    </source>
</evidence>
<dbReference type="Pfam" id="PF00096">
    <property type="entry name" value="zf-C2H2"/>
    <property type="match status" value="3"/>
</dbReference>
<evidence type="ECO:0000256" key="5">
    <source>
        <dbReference type="ARBA" id="ARBA00023015"/>
    </source>
</evidence>
<dbReference type="InterPro" id="IPR036236">
    <property type="entry name" value="Znf_C2H2_sf"/>
</dbReference>
<evidence type="ECO:0000313" key="13">
    <source>
        <dbReference type="Proteomes" id="UP000623129"/>
    </source>
</evidence>
<feature type="domain" description="C2H2-type" evidence="11">
    <location>
        <begin position="128"/>
        <end position="157"/>
    </location>
</feature>
<feature type="domain" description="C2H2-type" evidence="11">
    <location>
        <begin position="54"/>
        <end position="82"/>
    </location>
</feature>
<evidence type="ECO:0000256" key="9">
    <source>
        <dbReference type="SAM" id="Coils"/>
    </source>
</evidence>
<feature type="coiled-coil region" evidence="9">
    <location>
        <begin position="74"/>
        <end position="101"/>
    </location>
</feature>
<protein>
    <submittedName>
        <fullName evidence="12">Zinc finger protein 11-like protein</fullName>
    </submittedName>
</protein>
<dbReference type="GO" id="GO:0003700">
    <property type="term" value="F:DNA-binding transcription factor activity"/>
    <property type="evidence" value="ECO:0007669"/>
    <property type="project" value="TreeGrafter"/>
</dbReference>
<name>A0A833QXX9_9POAL</name>
<dbReference type="Proteomes" id="UP000623129">
    <property type="component" value="Unassembled WGS sequence"/>
</dbReference>
<dbReference type="PANTHER" id="PTHR46179">
    <property type="entry name" value="ZINC FINGER PROTEIN"/>
    <property type="match status" value="1"/>
</dbReference>
<keyword evidence="2" id="KW-0479">Metal-binding</keyword>
<dbReference type="GO" id="GO:0005730">
    <property type="term" value="C:nucleolus"/>
    <property type="evidence" value="ECO:0007669"/>
    <property type="project" value="TreeGrafter"/>
</dbReference>
<feature type="domain" description="C2H2-type" evidence="11">
    <location>
        <begin position="198"/>
        <end position="222"/>
    </location>
</feature>
<feature type="domain" description="C2H2-type" evidence="11">
    <location>
        <begin position="288"/>
        <end position="318"/>
    </location>
</feature>
<dbReference type="SUPFAM" id="SSF57667">
    <property type="entry name" value="beta-beta-alpha zinc fingers"/>
    <property type="match status" value="3"/>
</dbReference>
<evidence type="ECO:0000313" key="12">
    <source>
        <dbReference type="EMBL" id="KAF3326948.1"/>
    </source>
</evidence>
<dbReference type="GO" id="GO:0008270">
    <property type="term" value="F:zinc ion binding"/>
    <property type="evidence" value="ECO:0007669"/>
    <property type="project" value="UniProtKB-KW"/>
</dbReference>
<sequence length="413" mass="47651">MEAEADISTSAGVEAEAEAAKGEEERKLDLTAGVEAETEVAKGDEKKKVDIRRYSCEFCGIVRSKRSLITSHIHSAHQEEAANAQVDREKEERMKEEERKRCTECGVWFKKPAHLKQHMLSHSSEKLFSCPLEDCKLSYKRKDHLNRHLLSHQGKTFSCPVESCHSRFVIKANMKRHIKDFHECISPYKEHKQKQQKFVCQEVGCGKTFRYPSKLATHEKSHVKLDCCEVICMEQGCLKHFSNAECLKEHMKLCHSYIACETCGKKQLKKNMKRHQRTHEEGTAMPNIKCSFEDCKATFSNKSNLKKHVVAVHEDLRPFLCRVSGCDERFAYRHVRDNHERTATHLYCHGDFEEADEEFQSRERGGRKRKNVTIEMLQRKRVAVSSDSSHVQNSSASASLENASEYLRWLISC</sequence>
<comment type="subcellular location">
    <subcellularLocation>
        <location evidence="1">Nucleus</location>
    </subcellularLocation>
</comment>
<dbReference type="SMART" id="SM00355">
    <property type="entry name" value="ZnF_C2H2"/>
    <property type="match status" value="9"/>
</dbReference>
<comment type="caution">
    <text evidence="12">The sequence shown here is derived from an EMBL/GenBank/DDBJ whole genome shotgun (WGS) entry which is preliminary data.</text>
</comment>
<dbReference type="GO" id="GO:0080084">
    <property type="term" value="F:5S rDNA binding"/>
    <property type="evidence" value="ECO:0007669"/>
    <property type="project" value="TreeGrafter"/>
</dbReference>
<evidence type="ECO:0000256" key="10">
    <source>
        <dbReference type="SAM" id="MobiDB-lite"/>
    </source>
</evidence>
<evidence type="ECO:0000259" key="11">
    <source>
        <dbReference type="PROSITE" id="PS50157"/>
    </source>
</evidence>
<dbReference type="AlphaFoldDB" id="A0A833QXX9"/>
<dbReference type="OrthoDB" id="427030at2759"/>
<proteinExistence type="predicted"/>
<keyword evidence="4" id="KW-0862">Zinc</keyword>
<keyword evidence="3 8" id="KW-0863">Zinc-finger</keyword>
<dbReference type="PROSITE" id="PS00028">
    <property type="entry name" value="ZINC_FINGER_C2H2_1"/>
    <property type="match status" value="7"/>
</dbReference>
<evidence type="ECO:0000256" key="2">
    <source>
        <dbReference type="ARBA" id="ARBA00022723"/>
    </source>
</evidence>
<accession>A0A833QXX9</accession>
<reference evidence="12" key="1">
    <citation type="submission" date="2020-01" db="EMBL/GenBank/DDBJ databases">
        <title>Genome sequence of Kobresia littledalei, the first chromosome-level genome in the family Cyperaceae.</title>
        <authorList>
            <person name="Qu G."/>
        </authorList>
    </citation>
    <scope>NUCLEOTIDE SEQUENCE</scope>
    <source>
        <strain evidence="12">C.B.Clarke</strain>
        <tissue evidence="12">Leaf</tissue>
    </source>
</reference>
<evidence type="ECO:0000256" key="1">
    <source>
        <dbReference type="ARBA" id="ARBA00004123"/>
    </source>
</evidence>
<keyword evidence="13" id="KW-1185">Reference proteome</keyword>
<dbReference type="GO" id="GO:0006357">
    <property type="term" value="P:regulation of transcription by RNA polymerase II"/>
    <property type="evidence" value="ECO:0007669"/>
    <property type="project" value="TreeGrafter"/>
</dbReference>
<keyword evidence="6" id="KW-0804">Transcription</keyword>
<dbReference type="Gene3D" id="3.30.160.60">
    <property type="entry name" value="Classic Zinc Finger"/>
    <property type="match status" value="5"/>
</dbReference>
<dbReference type="InterPro" id="IPR051061">
    <property type="entry name" value="Zinc_finger_trans_reg"/>
</dbReference>
<gene>
    <name evidence="12" type="ORF">FCM35_KLT08578</name>
</gene>
<evidence type="ECO:0000256" key="7">
    <source>
        <dbReference type="ARBA" id="ARBA00023242"/>
    </source>
</evidence>
<dbReference type="InterPro" id="IPR013087">
    <property type="entry name" value="Znf_C2H2_type"/>
</dbReference>
<dbReference type="EMBL" id="SWLB01000018">
    <property type="protein sequence ID" value="KAF3326948.1"/>
    <property type="molecule type" value="Genomic_DNA"/>
</dbReference>
<organism evidence="12 13">
    <name type="scientific">Carex littledalei</name>
    <dbReference type="NCBI Taxonomy" id="544730"/>
    <lineage>
        <taxon>Eukaryota</taxon>
        <taxon>Viridiplantae</taxon>
        <taxon>Streptophyta</taxon>
        <taxon>Embryophyta</taxon>
        <taxon>Tracheophyta</taxon>
        <taxon>Spermatophyta</taxon>
        <taxon>Magnoliopsida</taxon>
        <taxon>Liliopsida</taxon>
        <taxon>Poales</taxon>
        <taxon>Cyperaceae</taxon>
        <taxon>Cyperoideae</taxon>
        <taxon>Cariceae</taxon>
        <taxon>Carex</taxon>
        <taxon>Carex subgen. Euthyceras</taxon>
    </lineage>
</organism>
<feature type="domain" description="C2H2-type" evidence="11">
    <location>
        <begin position="157"/>
        <end position="187"/>
    </location>
</feature>
<keyword evidence="5" id="KW-0805">Transcription regulation</keyword>
<dbReference type="PROSITE" id="PS50157">
    <property type="entry name" value="ZINC_FINGER_C2H2_2"/>
    <property type="match status" value="6"/>
</dbReference>
<dbReference type="PANTHER" id="PTHR46179:SF13">
    <property type="entry name" value="C2H2-TYPE DOMAIN-CONTAINING PROTEIN"/>
    <property type="match status" value="1"/>
</dbReference>
<evidence type="ECO:0000256" key="6">
    <source>
        <dbReference type="ARBA" id="ARBA00023163"/>
    </source>
</evidence>
<evidence type="ECO:0000256" key="8">
    <source>
        <dbReference type="PROSITE-ProRule" id="PRU00042"/>
    </source>
</evidence>
<keyword evidence="9" id="KW-0175">Coiled coil</keyword>
<feature type="domain" description="C2H2-type" evidence="11">
    <location>
        <begin position="100"/>
        <end position="127"/>
    </location>
</feature>